<dbReference type="RefSeq" id="WP_004807492.1">
    <property type="nucleotide sequence ID" value="NZ_CP116394.1"/>
</dbReference>
<gene>
    <name evidence="5" type="ORF">PIG85_07825</name>
</gene>
<feature type="domain" description="Glycosyl transferase family 1" evidence="3">
    <location>
        <begin position="185"/>
        <end position="347"/>
    </location>
</feature>
<dbReference type="GO" id="GO:1901137">
    <property type="term" value="P:carbohydrate derivative biosynthetic process"/>
    <property type="evidence" value="ECO:0007669"/>
    <property type="project" value="UniProtKB-ARBA"/>
</dbReference>
<dbReference type="EC" id="2.4.-.-" evidence="5"/>
<evidence type="ECO:0000256" key="2">
    <source>
        <dbReference type="ARBA" id="ARBA00022679"/>
    </source>
</evidence>
<organism evidence="5 6">
    <name type="scientific">Winkia neuii subsp. anitrata</name>
    <dbReference type="NCBI Taxonomy" id="29318"/>
    <lineage>
        <taxon>Bacteria</taxon>
        <taxon>Bacillati</taxon>
        <taxon>Actinomycetota</taxon>
        <taxon>Actinomycetes</taxon>
        <taxon>Actinomycetales</taxon>
        <taxon>Actinomycetaceae</taxon>
        <taxon>Winkia</taxon>
    </lineage>
</organism>
<dbReference type="PANTHER" id="PTHR45947">
    <property type="entry name" value="SULFOQUINOVOSYL TRANSFERASE SQD2"/>
    <property type="match status" value="1"/>
</dbReference>
<dbReference type="AlphaFoldDB" id="A0AB38XMG0"/>
<dbReference type="InterPro" id="IPR050194">
    <property type="entry name" value="Glycosyltransferase_grp1"/>
</dbReference>
<dbReference type="Pfam" id="PF13439">
    <property type="entry name" value="Glyco_transf_4"/>
    <property type="match status" value="1"/>
</dbReference>
<protein>
    <submittedName>
        <fullName evidence="5">Glycosyltransferase</fullName>
        <ecNumber evidence="5">2.4.-.-</ecNumber>
    </submittedName>
</protein>
<dbReference type="EMBL" id="CP116394">
    <property type="protein sequence ID" value="WCE45557.1"/>
    <property type="molecule type" value="Genomic_DNA"/>
</dbReference>
<name>A0AB38XMG0_9ACTO</name>
<dbReference type="InterPro" id="IPR028098">
    <property type="entry name" value="Glyco_trans_4-like_N"/>
</dbReference>
<dbReference type="InterPro" id="IPR001296">
    <property type="entry name" value="Glyco_trans_1"/>
</dbReference>
<dbReference type="KEGG" id="wne:PIG85_07825"/>
<accession>A0AB38XMG0</accession>
<sequence length="372" mass="40632">MRVAYTVGISKCPPTYFTVQHAELMDNDAALFGLVLEKHDASISIPFKAAVPSIGGRLPFRMREYLEPAFLPHLSNMIRRWHPDIIHQHFGVWSRPAARAARKSGIPMVVTLHGFDVFLRLAPPSTLMQRWHHLNFDTATSTAAKVLPVSKFLADKAAQAGVKKKKIHVHYQGINTDFFTPPSQPVENEVPTILHVGAISEAKGIPRLLAASALIEDEFPHQLQLVGAGPLVGFVKDFARSHPQVHYLGSQSRLGVREAMRAADIFVLATEKNGNREEAAGLVTLEAQACATPVLVNRSGGAPEMLVDGETGLTAQRGNASDMAAQLRVLLSMSAAERADMGTRGRNFVVKERSLARSCAQLEEIYQALTAN</sequence>
<dbReference type="SUPFAM" id="SSF53756">
    <property type="entry name" value="UDP-Glycosyltransferase/glycogen phosphorylase"/>
    <property type="match status" value="1"/>
</dbReference>
<dbReference type="Pfam" id="PF00534">
    <property type="entry name" value="Glycos_transf_1"/>
    <property type="match status" value="1"/>
</dbReference>
<reference evidence="5" key="1">
    <citation type="submission" date="2023-01" db="EMBL/GenBank/DDBJ databases">
        <title>Comparative Genomic Analysis of the Clinically-Derived Winkia Strain NY0527 Provides Evidence into the Taxonomic Reassignment of Winkia neuii and Characterizes Their Virulence Traits.</title>
        <authorList>
            <person name="Cai X."/>
            <person name="Peng Y."/>
            <person name="Li M."/>
            <person name="Qiu Y."/>
            <person name="Wang Y."/>
            <person name="Xu L."/>
            <person name="Hou Q."/>
        </authorList>
    </citation>
    <scope>NUCLEOTIDE SEQUENCE</scope>
    <source>
        <strain evidence="5">NY0527</strain>
    </source>
</reference>
<keyword evidence="1 5" id="KW-0328">Glycosyltransferase</keyword>
<evidence type="ECO:0000259" key="4">
    <source>
        <dbReference type="Pfam" id="PF13439"/>
    </source>
</evidence>
<evidence type="ECO:0000313" key="6">
    <source>
        <dbReference type="Proteomes" id="UP001211044"/>
    </source>
</evidence>
<keyword evidence="2 5" id="KW-0808">Transferase</keyword>
<evidence type="ECO:0000313" key="5">
    <source>
        <dbReference type="EMBL" id="WCE45557.1"/>
    </source>
</evidence>
<dbReference type="GO" id="GO:0016757">
    <property type="term" value="F:glycosyltransferase activity"/>
    <property type="evidence" value="ECO:0007669"/>
    <property type="project" value="UniProtKB-KW"/>
</dbReference>
<proteinExistence type="predicted"/>
<dbReference type="Gene3D" id="3.40.50.2000">
    <property type="entry name" value="Glycogen Phosphorylase B"/>
    <property type="match status" value="2"/>
</dbReference>
<evidence type="ECO:0000259" key="3">
    <source>
        <dbReference type="Pfam" id="PF00534"/>
    </source>
</evidence>
<evidence type="ECO:0000256" key="1">
    <source>
        <dbReference type="ARBA" id="ARBA00022676"/>
    </source>
</evidence>
<dbReference type="PANTHER" id="PTHR45947:SF3">
    <property type="entry name" value="SULFOQUINOVOSYL TRANSFERASE SQD2"/>
    <property type="match status" value="1"/>
</dbReference>
<feature type="domain" description="Glycosyltransferase subfamily 4-like N-terminal" evidence="4">
    <location>
        <begin position="56"/>
        <end position="177"/>
    </location>
</feature>
<dbReference type="Proteomes" id="UP001211044">
    <property type="component" value="Chromosome"/>
</dbReference>